<gene>
    <name evidence="1" type="ORF">dnm_091790</name>
</gene>
<proteinExistence type="predicted"/>
<evidence type="ECO:0000313" key="2">
    <source>
        <dbReference type="Proteomes" id="UP000663722"/>
    </source>
</evidence>
<name>A0A975BXE2_9BACT</name>
<sequence>MRKTAALYFRTPDSLFLKICRTSFQVVCPKEQSGTAAYGFPVPEDLAAFGLRSIH</sequence>
<organism evidence="1 2">
    <name type="scientific">Desulfonema magnum</name>
    <dbReference type="NCBI Taxonomy" id="45655"/>
    <lineage>
        <taxon>Bacteria</taxon>
        <taxon>Pseudomonadati</taxon>
        <taxon>Thermodesulfobacteriota</taxon>
        <taxon>Desulfobacteria</taxon>
        <taxon>Desulfobacterales</taxon>
        <taxon>Desulfococcaceae</taxon>
        <taxon>Desulfonema</taxon>
    </lineage>
</organism>
<evidence type="ECO:0000313" key="1">
    <source>
        <dbReference type="EMBL" id="QTA93082.1"/>
    </source>
</evidence>
<keyword evidence="2" id="KW-1185">Reference proteome</keyword>
<protein>
    <submittedName>
        <fullName evidence="1">Uncharacterized protein</fullName>
    </submittedName>
</protein>
<dbReference type="AlphaFoldDB" id="A0A975BXE2"/>
<accession>A0A975BXE2</accession>
<dbReference type="EMBL" id="CP061800">
    <property type="protein sequence ID" value="QTA93082.1"/>
    <property type="molecule type" value="Genomic_DNA"/>
</dbReference>
<reference evidence="1" key="1">
    <citation type="journal article" date="2021" name="Microb. Physiol.">
        <title>Proteogenomic Insights into the Physiology of Marine, Sulfate-Reducing, Filamentous Desulfonema limicola and Desulfonema magnum.</title>
        <authorList>
            <person name="Schnaars V."/>
            <person name="Wohlbrand L."/>
            <person name="Scheve S."/>
            <person name="Hinrichs C."/>
            <person name="Reinhardt R."/>
            <person name="Rabus R."/>
        </authorList>
    </citation>
    <scope>NUCLEOTIDE SEQUENCE</scope>
    <source>
        <strain evidence="1">4be13</strain>
    </source>
</reference>
<dbReference type="Proteomes" id="UP000663722">
    <property type="component" value="Chromosome"/>
</dbReference>
<dbReference type="KEGG" id="dmm:dnm_091790"/>